<dbReference type="SUPFAM" id="SSF53474">
    <property type="entry name" value="alpha/beta-Hydrolases"/>
    <property type="match status" value="1"/>
</dbReference>
<sequence>MSEPAEESIDRVTQEAENPVADGNAAERYKTAVSRKTLHTDGTDIPYTAIAGYFDLTEENIGGALAQDPSVKAHVFLTQYLADAETDEYGNNPRPVIFIFNGGPGTSSAWLHLGLFGPRIVDVPGVNGITAAAPPYHLRDNRQSPLAYADLVVIDAISTGYSRVATGEIANQYHDADVDIEAMTNIIRLWITRNRRWNSPLYIAGESYGVLRGSRVAARLAIRYGVYLSGLILVSSPITIGRMDFGPGKFLGVQAFFPSYAAVAHYHGNHSELSLGEVLTKAEEFADTKLLWALNQGHRLDEATRNSIIGTYADLTGLSADFVDHADLLVTPAQFRAELLRSKGEILGQYDARFIGWNADLLAETPESDPTDQVVRGAFAAGINSYLRQELGYENDLSYELDTRRVRPWQVHERWGGGNPGHVIASLSKAIRTNRTLRVLYQVGHYDLCTPFYGAISDVALLQIPAELRGNITISEFNSGHMIYLDEKSRIAQSDDIRRFIVQAQ</sequence>
<evidence type="ECO:0008006" key="4">
    <source>
        <dbReference type="Google" id="ProtNLM"/>
    </source>
</evidence>
<organism evidence="2 3">
    <name type="scientific">Bifidobacterium thermacidophilum</name>
    <dbReference type="NCBI Taxonomy" id="246618"/>
    <lineage>
        <taxon>Bacteria</taxon>
        <taxon>Bacillati</taxon>
        <taxon>Actinomycetota</taxon>
        <taxon>Actinomycetes</taxon>
        <taxon>Bifidobacteriales</taxon>
        <taxon>Bifidobacteriaceae</taxon>
        <taxon>Bifidobacterium</taxon>
    </lineage>
</organism>
<dbReference type="InterPro" id="IPR029058">
    <property type="entry name" value="AB_hydrolase_fold"/>
</dbReference>
<reference evidence="2 3" key="1">
    <citation type="submission" date="2022-09" db="EMBL/GenBank/DDBJ databases">
        <title>Genome sequencing of four strains from tibetan pig.</title>
        <authorList>
            <person name="Feng J."/>
        </authorList>
    </citation>
    <scope>NUCLEOTIDE SEQUENCE [LARGE SCALE GENOMIC DNA]</scope>
    <source>
        <strain evidence="2 3">11-1-1</strain>
    </source>
</reference>
<protein>
    <recommendedName>
        <fullName evidence="4">Peptidase S10</fullName>
    </recommendedName>
</protein>
<dbReference type="Gene3D" id="3.40.50.1820">
    <property type="entry name" value="alpha/beta hydrolase"/>
    <property type="match status" value="1"/>
</dbReference>
<evidence type="ECO:0000313" key="2">
    <source>
        <dbReference type="EMBL" id="MFK3576454.1"/>
    </source>
</evidence>
<dbReference type="Proteomes" id="UP001620273">
    <property type="component" value="Unassembled WGS sequence"/>
</dbReference>
<evidence type="ECO:0000256" key="1">
    <source>
        <dbReference type="SAM" id="MobiDB-lite"/>
    </source>
</evidence>
<evidence type="ECO:0000313" key="3">
    <source>
        <dbReference type="Proteomes" id="UP001620273"/>
    </source>
</evidence>
<comment type="caution">
    <text evidence="2">The sequence shown here is derived from an EMBL/GenBank/DDBJ whole genome shotgun (WGS) entry which is preliminary data.</text>
</comment>
<name>A0ABW8KPZ0_9BIFI</name>
<proteinExistence type="predicted"/>
<keyword evidence="3" id="KW-1185">Reference proteome</keyword>
<dbReference type="Pfam" id="PF00450">
    <property type="entry name" value="Peptidase_S10"/>
    <property type="match status" value="1"/>
</dbReference>
<dbReference type="InterPro" id="IPR001563">
    <property type="entry name" value="Peptidase_S10"/>
</dbReference>
<accession>A0ABW8KPZ0</accession>
<dbReference type="RefSeq" id="WP_404441070.1">
    <property type="nucleotide sequence ID" value="NZ_JAOQBW010000003.1"/>
</dbReference>
<dbReference type="EMBL" id="JAOQBW010000003">
    <property type="protein sequence ID" value="MFK3576454.1"/>
    <property type="molecule type" value="Genomic_DNA"/>
</dbReference>
<gene>
    <name evidence="2" type="ORF">OCH74_06235</name>
</gene>
<feature type="region of interest" description="Disordered" evidence="1">
    <location>
        <begin position="1"/>
        <end position="26"/>
    </location>
</feature>